<dbReference type="AlphaFoldDB" id="A0A2K3UYT8"/>
<evidence type="ECO:0000256" key="3">
    <source>
        <dbReference type="ARBA" id="ARBA00022692"/>
    </source>
</evidence>
<dbReference type="Proteomes" id="UP000236379">
    <property type="component" value="Unassembled WGS sequence"/>
</dbReference>
<evidence type="ECO:0000313" key="10">
    <source>
        <dbReference type="Proteomes" id="UP000236379"/>
    </source>
</evidence>
<evidence type="ECO:0000259" key="8">
    <source>
        <dbReference type="PROSITE" id="PS50850"/>
    </source>
</evidence>
<dbReference type="InterPro" id="IPR036259">
    <property type="entry name" value="MFS_trans_sf"/>
</dbReference>
<keyword evidence="6 7" id="KW-0472">Membrane</keyword>
<feature type="transmembrane region" description="Helical" evidence="7">
    <location>
        <begin position="294"/>
        <end position="311"/>
    </location>
</feature>
<dbReference type="InterPro" id="IPR020846">
    <property type="entry name" value="MFS_dom"/>
</dbReference>
<organism evidence="9 10">
    <name type="scientific">Deinococcus koreensis</name>
    <dbReference type="NCBI Taxonomy" id="2054903"/>
    <lineage>
        <taxon>Bacteria</taxon>
        <taxon>Thermotogati</taxon>
        <taxon>Deinococcota</taxon>
        <taxon>Deinococci</taxon>
        <taxon>Deinococcales</taxon>
        <taxon>Deinococcaceae</taxon>
        <taxon>Deinococcus</taxon>
    </lineage>
</organism>
<evidence type="ECO:0000256" key="1">
    <source>
        <dbReference type="ARBA" id="ARBA00004141"/>
    </source>
</evidence>
<evidence type="ECO:0000256" key="5">
    <source>
        <dbReference type="ARBA" id="ARBA00023063"/>
    </source>
</evidence>
<keyword evidence="5" id="KW-0534">Nitrate assimilation</keyword>
<dbReference type="InterPro" id="IPR011701">
    <property type="entry name" value="MFS"/>
</dbReference>
<comment type="similarity">
    <text evidence="2">Belongs to the major facilitator superfamily. Nitrate/nitrite porter (TC 2.A.1.8) family.</text>
</comment>
<feature type="transmembrane region" description="Helical" evidence="7">
    <location>
        <begin position="262"/>
        <end position="282"/>
    </location>
</feature>
<dbReference type="Gene3D" id="1.20.1250.20">
    <property type="entry name" value="MFS general substrate transporter like domains"/>
    <property type="match status" value="2"/>
</dbReference>
<feature type="transmembrane region" description="Helical" evidence="7">
    <location>
        <begin position="383"/>
        <end position="403"/>
    </location>
</feature>
<feature type="transmembrane region" description="Helical" evidence="7">
    <location>
        <begin position="349"/>
        <end position="371"/>
    </location>
</feature>
<feature type="domain" description="Major facilitator superfamily (MFS) profile" evidence="8">
    <location>
        <begin position="24"/>
        <end position="406"/>
    </location>
</feature>
<proteinExistence type="inferred from homology"/>
<comment type="subcellular location">
    <subcellularLocation>
        <location evidence="1">Membrane</location>
        <topology evidence="1">Multi-pass membrane protein</topology>
    </subcellularLocation>
</comment>
<dbReference type="PANTHER" id="PTHR23515">
    <property type="entry name" value="HIGH-AFFINITY NITRATE TRANSPORTER 2.3"/>
    <property type="match status" value="1"/>
</dbReference>
<evidence type="ECO:0000256" key="2">
    <source>
        <dbReference type="ARBA" id="ARBA00008432"/>
    </source>
</evidence>
<sequence>MTVSTAPTPTPTPTAPPLSREARQVVTFATLGFTLMFAVWVMFAIVGLPIRKELGLSDAQFTLLTAIPVLTGSLLRLPAGIWADRYGGKKVFLGVLLITAAFALALSFATGYGVLLALALGVGLAGVSFAVGNAWIAQWAPVSRQGLALGTFGAGNAGASLTKLLAPALIVAVPTGLLIPGGWHFVPFVFSVLLLLCAALTARFTPADTAQRSARTLADWLRPLAGAQVWRFGLYYVVFFGAYVALSLFLPRYYVDHYGLPLARAGLLTALFIFPASLLRPLGGYLSDRFGPRAVTVTSFGLMLLGLLPLMRELPVATFMALTTLVGVGMGVGKASTYTLIAQWYPGQMGVVGGLVGLLGGLGGFILPLLFAALKPSLGAQSAFVILFVLSVGSGVVFVANMIRLRVLGRAPSFA</sequence>
<keyword evidence="10" id="KW-1185">Reference proteome</keyword>
<evidence type="ECO:0000256" key="6">
    <source>
        <dbReference type="ARBA" id="ARBA00023136"/>
    </source>
</evidence>
<dbReference type="GO" id="GO:0042128">
    <property type="term" value="P:nitrate assimilation"/>
    <property type="evidence" value="ECO:0007669"/>
    <property type="project" value="UniProtKB-KW"/>
</dbReference>
<feature type="transmembrane region" description="Helical" evidence="7">
    <location>
        <begin position="317"/>
        <end position="337"/>
    </location>
</feature>
<accession>A0A2K3UYT8</accession>
<protein>
    <submittedName>
        <fullName evidence="9">MFS transporter</fullName>
    </submittedName>
</protein>
<keyword evidence="4 7" id="KW-1133">Transmembrane helix</keyword>
<feature type="transmembrane region" description="Helical" evidence="7">
    <location>
        <begin position="25"/>
        <end position="47"/>
    </location>
</feature>
<dbReference type="InterPro" id="IPR044772">
    <property type="entry name" value="NO3_transporter"/>
</dbReference>
<comment type="caution">
    <text evidence="9">The sequence shown here is derived from an EMBL/GenBank/DDBJ whole genome shotgun (WGS) entry which is preliminary data.</text>
</comment>
<feature type="transmembrane region" description="Helical" evidence="7">
    <location>
        <begin position="115"/>
        <end position="136"/>
    </location>
</feature>
<evidence type="ECO:0000256" key="7">
    <source>
        <dbReference type="SAM" id="Phobius"/>
    </source>
</evidence>
<name>A0A2K3UYT8_9DEIO</name>
<feature type="transmembrane region" description="Helical" evidence="7">
    <location>
        <begin position="185"/>
        <end position="205"/>
    </location>
</feature>
<dbReference type="Pfam" id="PF07690">
    <property type="entry name" value="MFS_1"/>
    <property type="match status" value="1"/>
</dbReference>
<dbReference type="RefSeq" id="WP_103312139.1">
    <property type="nucleotide sequence ID" value="NZ_PPPD01000001.1"/>
</dbReference>
<feature type="transmembrane region" description="Helical" evidence="7">
    <location>
        <begin position="232"/>
        <end position="250"/>
    </location>
</feature>
<dbReference type="GO" id="GO:0015112">
    <property type="term" value="F:nitrate transmembrane transporter activity"/>
    <property type="evidence" value="ECO:0007669"/>
    <property type="project" value="InterPro"/>
</dbReference>
<evidence type="ECO:0000256" key="4">
    <source>
        <dbReference type="ARBA" id="ARBA00022989"/>
    </source>
</evidence>
<reference evidence="9 10" key="1">
    <citation type="submission" date="2018-01" db="EMBL/GenBank/DDBJ databases">
        <title>Deinococcus koreensis sp. nov., a radiation-resistant bacterium isolated from river water.</title>
        <authorList>
            <person name="Choi A."/>
        </authorList>
    </citation>
    <scope>NUCLEOTIDE SEQUENCE [LARGE SCALE GENOMIC DNA]</scope>
    <source>
        <strain evidence="9 10">SJW1-2</strain>
    </source>
</reference>
<gene>
    <name evidence="9" type="ORF">CVO96_10215</name>
</gene>
<dbReference type="EMBL" id="PPPD01000001">
    <property type="protein sequence ID" value="PNY81698.1"/>
    <property type="molecule type" value="Genomic_DNA"/>
</dbReference>
<dbReference type="SUPFAM" id="SSF103473">
    <property type="entry name" value="MFS general substrate transporter"/>
    <property type="match status" value="1"/>
</dbReference>
<keyword evidence="3 7" id="KW-0812">Transmembrane</keyword>
<feature type="transmembrane region" description="Helical" evidence="7">
    <location>
        <begin position="91"/>
        <end position="109"/>
    </location>
</feature>
<feature type="transmembrane region" description="Helical" evidence="7">
    <location>
        <begin position="157"/>
        <end position="179"/>
    </location>
</feature>
<feature type="transmembrane region" description="Helical" evidence="7">
    <location>
        <begin position="59"/>
        <end position="79"/>
    </location>
</feature>
<dbReference type="OrthoDB" id="9773404at2"/>
<evidence type="ECO:0000313" key="9">
    <source>
        <dbReference type="EMBL" id="PNY81698.1"/>
    </source>
</evidence>
<dbReference type="GO" id="GO:0016020">
    <property type="term" value="C:membrane"/>
    <property type="evidence" value="ECO:0007669"/>
    <property type="project" value="UniProtKB-SubCell"/>
</dbReference>
<dbReference type="PROSITE" id="PS50850">
    <property type="entry name" value="MFS"/>
    <property type="match status" value="1"/>
</dbReference>